<dbReference type="GeneID" id="89937649"/>
<keyword evidence="4" id="KW-0732">Signal</keyword>
<name>A0AAN6TI33_9PEZI</name>
<keyword evidence="6" id="KW-1185">Reference proteome</keyword>
<proteinExistence type="inferred from homology"/>
<accession>A0AAN6TI33</accession>
<dbReference type="RefSeq" id="XP_064672413.1">
    <property type="nucleotide sequence ID" value="XM_064813524.1"/>
</dbReference>
<evidence type="ECO:0000256" key="3">
    <source>
        <dbReference type="ARBA" id="ARBA00022525"/>
    </source>
</evidence>
<dbReference type="Proteomes" id="UP001302812">
    <property type="component" value="Unassembled WGS sequence"/>
</dbReference>
<sequence length="138" mass="14418">MQFSKILSILSVFAAASSTTVSYDAGYDDANRSLTAVACSDGTNGVMWKYNWKVQGDVKNFPYIGGSEAIGGWNSGNCGTCWSVSYNGKTINVLAIDHAGSGLNIGLRAMNDLTNGRAEALGRVDAAVAQVPLTNCGL</sequence>
<reference evidence="5" key="2">
    <citation type="submission" date="2023-05" db="EMBL/GenBank/DDBJ databases">
        <authorList>
            <consortium name="Lawrence Berkeley National Laboratory"/>
            <person name="Steindorff A."/>
            <person name="Hensen N."/>
            <person name="Bonometti L."/>
            <person name="Westerberg I."/>
            <person name="Brannstrom I.O."/>
            <person name="Guillou S."/>
            <person name="Cros-Aarteil S."/>
            <person name="Calhoun S."/>
            <person name="Haridas S."/>
            <person name="Kuo A."/>
            <person name="Mondo S."/>
            <person name="Pangilinan J."/>
            <person name="Riley R."/>
            <person name="Labutti K."/>
            <person name="Andreopoulos B."/>
            <person name="Lipzen A."/>
            <person name="Chen C."/>
            <person name="Yanf M."/>
            <person name="Daum C."/>
            <person name="Ng V."/>
            <person name="Clum A."/>
            <person name="Ohm R."/>
            <person name="Martin F."/>
            <person name="Silar P."/>
            <person name="Natvig D."/>
            <person name="Lalanne C."/>
            <person name="Gautier V."/>
            <person name="Ament-Velasquez S.L."/>
            <person name="Kruys A."/>
            <person name="Hutchinson M.I."/>
            <person name="Powell A.J."/>
            <person name="Barry K."/>
            <person name="Miller A.N."/>
            <person name="Grigoriev I.V."/>
            <person name="Debuchy R."/>
            <person name="Gladieux P."/>
            <person name="Thoren M.H."/>
            <person name="Johannesson H."/>
        </authorList>
    </citation>
    <scope>NUCLEOTIDE SEQUENCE</scope>
    <source>
        <strain evidence="5">CBS 508.74</strain>
    </source>
</reference>
<dbReference type="EMBL" id="MU853336">
    <property type="protein sequence ID" value="KAK4114843.1"/>
    <property type="molecule type" value="Genomic_DNA"/>
</dbReference>
<protein>
    <recommendedName>
        <fullName evidence="7">Protein SnodProt1</fullName>
    </recommendedName>
</protein>
<gene>
    <name evidence="5" type="ORF">N656DRAFT_766989</name>
</gene>
<dbReference type="InterPro" id="IPR010829">
    <property type="entry name" value="Cerato-platanin"/>
</dbReference>
<reference evidence="5" key="1">
    <citation type="journal article" date="2023" name="Mol. Phylogenet. Evol.">
        <title>Genome-scale phylogeny and comparative genomics of the fungal order Sordariales.</title>
        <authorList>
            <person name="Hensen N."/>
            <person name="Bonometti L."/>
            <person name="Westerberg I."/>
            <person name="Brannstrom I.O."/>
            <person name="Guillou S."/>
            <person name="Cros-Aarteil S."/>
            <person name="Calhoun S."/>
            <person name="Haridas S."/>
            <person name="Kuo A."/>
            <person name="Mondo S."/>
            <person name="Pangilinan J."/>
            <person name="Riley R."/>
            <person name="LaButti K."/>
            <person name="Andreopoulos B."/>
            <person name="Lipzen A."/>
            <person name="Chen C."/>
            <person name="Yan M."/>
            <person name="Daum C."/>
            <person name="Ng V."/>
            <person name="Clum A."/>
            <person name="Steindorff A."/>
            <person name="Ohm R.A."/>
            <person name="Martin F."/>
            <person name="Silar P."/>
            <person name="Natvig D.O."/>
            <person name="Lalanne C."/>
            <person name="Gautier V."/>
            <person name="Ament-Velasquez S.L."/>
            <person name="Kruys A."/>
            <person name="Hutchinson M.I."/>
            <person name="Powell A.J."/>
            <person name="Barry K."/>
            <person name="Miller A.N."/>
            <person name="Grigoriev I.V."/>
            <person name="Debuchy R."/>
            <person name="Gladieux P."/>
            <person name="Hiltunen Thoren M."/>
            <person name="Johannesson H."/>
        </authorList>
    </citation>
    <scope>NUCLEOTIDE SEQUENCE</scope>
    <source>
        <strain evidence="5">CBS 508.74</strain>
    </source>
</reference>
<dbReference type="CDD" id="cd22778">
    <property type="entry name" value="DPBB_CEPL-like"/>
    <property type="match status" value="1"/>
</dbReference>
<evidence type="ECO:0000256" key="2">
    <source>
        <dbReference type="ARBA" id="ARBA00010421"/>
    </source>
</evidence>
<evidence type="ECO:0000313" key="6">
    <source>
        <dbReference type="Proteomes" id="UP001302812"/>
    </source>
</evidence>
<comment type="caution">
    <text evidence="5">The sequence shown here is derived from an EMBL/GenBank/DDBJ whole genome shotgun (WGS) entry which is preliminary data.</text>
</comment>
<dbReference type="Pfam" id="PF07249">
    <property type="entry name" value="Cerato-platanin"/>
    <property type="match status" value="1"/>
</dbReference>
<dbReference type="AlphaFoldDB" id="A0AAN6TI33"/>
<dbReference type="InterPro" id="IPR036908">
    <property type="entry name" value="RlpA-like_sf"/>
</dbReference>
<organism evidence="5 6">
    <name type="scientific">Canariomyces notabilis</name>
    <dbReference type="NCBI Taxonomy" id="2074819"/>
    <lineage>
        <taxon>Eukaryota</taxon>
        <taxon>Fungi</taxon>
        <taxon>Dikarya</taxon>
        <taxon>Ascomycota</taxon>
        <taxon>Pezizomycotina</taxon>
        <taxon>Sordariomycetes</taxon>
        <taxon>Sordariomycetidae</taxon>
        <taxon>Sordariales</taxon>
        <taxon>Chaetomiaceae</taxon>
        <taxon>Canariomyces</taxon>
    </lineage>
</organism>
<evidence type="ECO:0000313" key="5">
    <source>
        <dbReference type="EMBL" id="KAK4114843.1"/>
    </source>
</evidence>
<keyword evidence="3" id="KW-0964">Secreted</keyword>
<comment type="subcellular location">
    <subcellularLocation>
        <location evidence="1">Secreted</location>
    </subcellularLocation>
</comment>
<dbReference type="GO" id="GO:0005576">
    <property type="term" value="C:extracellular region"/>
    <property type="evidence" value="ECO:0007669"/>
    <property type="project" value="UniProtKB-SubCell"/>
</dbReference>
<evidence type="ECO:0000256" key="4">
    <source>
        <dbReference type="SAM" id="SignalP"/>
    </source>
</evidence>
<evidence type="ECO:0000256" key="1">
    <source>
        <dbReference type="ARBA" id="ARBA00004613"/>
    </source>
</evidence>
<dbReference type="SUPFAM" id="SSF50685">
    <property type="entry name" value="Barwin-like endoglucanases"/>
    <property type="match status" value="1"/>
</dbReference>
<comment type="similarity">
    <text evidence="2">Belongs to the cerato-platanin family.</text>
</comment>
<dbReference type="Gene3D" id="2.40.40.10">
    <property type="entry name" value="RlpA-like domain"/>
    <property type="match status" value="1"/>
</dbReference>
<feature type="signal peptide" evidence="4">
    <location>
        <begin position="1"/>
        <end position="18"/>
    </location>
</feature>
<evidence type="ECO:0008006" key="7">
    <source>
        <dbReference type="Google" id="ProtNLM"/>
    </source>
</evidence>
<feature type="chain" id="PRO_5042944748" description="Protein SnodProt1" evidence="4">
    <location>
        <begin position="19"/>
        <end position="138"/>
    </location>
</feature>